<evidence type="ECO:0000313" key="2">
    <source>
        <dbReference type="Proteomes" id="UP000886998"/>
    </source>
</evidence>
<dbReference type="AlphaFoldDB" id="A0A8X7BW88"/>
<sequence length="34" mass="3834">IGQNDYCPELHGRDDGGQMELRVRVLISLICFGE</sequence>
<gene>
    <name evidence="1" type="ORF">TNIN_163411</name>
</gene>
<dbReference type="Proteomes" id="UP000886998">
    <property type="component" value="Unassembled WGS sequence"/>
</dbReference>
<protein>
    <submittedName>
        <fullName evidence="1">Uncharacterized protein</fullName>
    </submittedName>
</protein>
<evidence type="ECO:0000313" key="1">
    <source>
        <dbReference type="EMBL" id="GFY44254.1"/>
    </source>
</evidence>
<keyword evidence="2" id="KW-1185">Reference proteome</keyword>
<reference evidence="1" key="1">
    <citation type="submission" date="2020-08" db="EMBL/GenBank/DDBJ databases">
        <title>Multicomponent nature underlies the extraordinary mechanical properties of spider dragline silk.</title>
        <authorList>
            <person name="Kono N."/>
            <person name="Nakamura H."/>
            <person name="Mori M."/>
            <person name="Yoshida Y."/>
            <person name="Ohtoshi R."/>
            <person name="Malay A.D."/>
            <person name="Moran D.A.P."/>
            <person name="Tomita M."/>
            <person name="Numata K."/>
            <person name="Arakawa K."/>
        </authorList>
    </citation>
    <scope>NUCLEOTIDE SEQUENCE</scope>
</reference>
<feature type="non-terminal residue" evidence="1">
    <location>
        <position position="1"/>
    </location>
</feature>
<organism evidence="1 2">
    <name type="scientific">Trichonephila inaurata madagascariensis</name>
    <dbReference type="NCBI Taxonomy" id="2747483"/>
    <lineage>
        <taxon>Eukaryota</taxon>
        <taxon>Metazoa</taxon>
        <taxon>Ecdysozoa</taxon>
        <taxon>Arthropoda</taxon>
        <taxon>Chelicerata</taxon>
        <taxon>Arachnida</taxon>
        <taxon>Araneae</taxon>
        <taxon>Araneomorphae</taxon>
        <taxon>Entelegynae</taxon>
        <taxon>Araneoidea</taxon>
        <taxon>Nephilidae</taxon>
        <taxon>Trichonephila</taxon>
        <taxon>Trichonephila inaurata</taxon>
    </lineage>
</organism>
<comment type="caution">
    <text evidence="1">The sequence shown here is derived from an EMBL/GenBank/DDBJ whole genome shotgun (WGS) entry which is preliminary data.</text>
</comment>
<proteinExistence type="predicted"/>
<dbReference type="EMBL" id="BMAV01004152">
    <property type="protein sequence ID" value="GFY44254.1"/>
    <property type="molecule type" value="Genomic_DNA"/>
</dbReference>
<name>A0A8X7BW88_9ARAC</name>
<accession>A0A8X7BW88</accession>